<dbReference type="GO" id="GO:0005789">
    <property type="term" value="C:endoplasmic reticulum membrane"/>
    <property type="evidence" value="ECO:0000318"/>
    <property type="project" value="GO_Central"/>
</dbReference>
<evidence type="ECO:0000313" key="18">
    <source>
        <dbReference type="Proteomes" id="UP000001064"/>
    </source>
</evidence>
<dbReference type="InterPro" id="IPR032456">
    <property type="entry name" value="Peptidase_M48_N"/>
</dbReference>
<evidence type="ECO:0000259" key="15">
    <source>
        <dbReference type="Pfam" id="PF01435"/>
    </source>
</evidence>
<sequence>MKLEEFLSLSNEKGLNYFNFVLFSLSVEYFYSMYLNYRQFKKYRITTIPDYVKDKITHEEFIKSQKYSKAKLTYTTITNTIGTLVSFLCLYYPVYPYFWDLSLRIIEHYGYSNEILRSIVLFVFAILISSVTEIPESYYFQFVLEEKFGFNRMTIGLFIKDKIISTLLVFVFGIPILSLIIYIINWAGPQLWLYCWGVLVCITLASITIIPNYIQPLFNKYTPVDGELGEAIYKLSERVGFPASKETIFVVDNSKRDGHMNAYFYGLFGKKRIVLYDTLVKELKREEILAVMGHEFGHYKMSHSLKQMVVLQFYLVGFLYIFSLFINDNSLYQQFGFESSKNSVFIGLVLFSLIYSPVGRIFTLILNIFSRRYEYQADNYAVQLGFLDCEHLYKLHFKENSCLIYDEYFSAYHHSHPTLIERVKNIEKQVSLYKKKE</sequence>
<evidence type="ECO:0000256" key="4">
    <source>
        <dbReference type="ARBA" id="ARBA00022723"/>
    </source>
</evidence>
<dbReference type="GO" id="GO:0046872">
    <property type="term" value="F:metal ion binding"/>
    <property type="evidence" value="ECO:0007669"/>
    <property type="project" value="UniProtKB-UniRule"/>
</dbReference>
<dbReference type="GO" id="GO:0071586">
    <property type="term" value="P:CAAX-box protein processing"/>
    <property type="evidence" value="ECO:0000318"/>
    <property type="project" value="GO_Central"/>
</dbReference>
<dbReference type="Gene3D" id="3.30.2010.10">
    <property type="entry name" value="Metalloproteases ('zincins'), catalytic domain"/>
    <property type="match status" value="1"/>
</dbReference>
<dbReference type="GO" id="GO:0004222">
    <property type="term" value="F:metalloendopeptidase activity"/>
    <property type="evidence" value="ECO:0000318"/>
    <property type="project" value="GO_Central"/>
</dbReference>
<dbReference type="CDD" id="cd07343">
    <property type="entry name" value="M48A_Zmpste24p_like"/>
    <property type="match status" value="1"/>
</dbReference>
<keyword evidence="9 14" id="KW-0482">Metalloprotease</keyword>
<feature type="transmembrane region" description="Helical" evidence="14">
    <location>
        <begin position="163"/>
        <end position="185"/>
    </location>
</feature>
<feature type="active site" evidence="12">
    <location>
        <position position="295"/>
    </location>
</feature>
<dbReference type="OMA" id="FVIEEKF"/>
<dbReference type="EC" id="3.4.24.84" evidence="14"/>
<evidence type="ECO:0000256" key="12">
    <source>
        <dbReference type="PIRSR" id="PIRSR627057-1"/>
    </source>
</evidence>
<keyword evidence="5 14" id="KW-0378">Hydrolase</keyword>
<dbReference type="eggNOG" id="KOG2719">
    <property type="taxonomic scope" value="Eukaryota"/>
</dbReference>
<comment type="function">
    <text evidence="14">Proteolytically removes the C-terminal three residues of farnesylated proteins.</text>
</comment>
<dbReference type="GeneID" id="10504962"/>
<keyword evidence="3 14" id="KW-0812">Transmembrane</keyword>
<evidence type="ECO:0000256" key="9">
    <source>
        <dbReference type="ARBA" id="ARBA00023049"/>
    </source>
</evidence>
<name>F1A1V3_DICPU</name>
<keyword evidence="7 13" id="KW-0862">Zinc</keyword>
<evidence type="ECO:0000256" key="1">
    <source>
        <dbReference type="ARBA" id="ARBA00004477"/>
    </source>
</evidence>
<keyword evidence="8 14" id="KW-1133">Transmembrane helix</keyword>
<dbReference type="InterPro" id="IPR001915">
    <property type="entry name" value="Peptidase_M48"/>
</dbReference>
<evidence type="ECO:0000256" key="13">
    <source>
        <dbReference type="PIRSR" id="PIRSR627057-2"/>
    </source>
</evidence>
<feature type="binding site" evidence="13">
    <location>
        <position position="298"/>
    </location>
    <ligand>
        <name>Zn(2+)</name>
        <dbReference type="ChEBI" id="CHEBI:29105"/>
        <note>catalytic</note>
    </ligand>
</feature>
<feature type="transmembrane region" description="Helical" evidence="14">
    <location>
        <begin position="17"/>
        <end position="37"/>
    </location>
</feature>
<keyword evidence="4 13" id="KW-0479">Metal-binding</keyword>
<feature type="transmembrane region" description="Helical" evidence="14">
    <location>
        <begin position="308"/>
        <end position="326"/>
    </location>
</feature>
<gene>
    <name evidence="17" type="ORF">DICPUDRAFT_42327</name>
</gene>
<feature type="transmembrane region" description="Helical" evidence="14">
    <location>
        <begin position="72"/>
        <end position="95"/>
    </location>
</feature>
<dbReference type="Proteomes" id="UP000001064">
    <property type="component" value="Unassembled WGS sequence"/>
</dbReference>
<evidence type="ECO:0000259" key="16">
    <source>
        <dbReference type="Pfam" id="PF16491"/>
    </source>
</evidence>
<keyword evidence="18" id="KW-1185">Reference proteome</keyword>
<dbReference type="KEGG" id="dpp:DICPUDRAFT_42327"/>
<feature type="transmembrane region" description="Helical" evidence="14">
    <location>
        <begin position="346"/>
        <end position="369"/>
    </location>
</feature>
<comment type="cofactor">
    <cofactor evidence="13 14">
        <name>Zn(2+)</name>
        <dbReference type="ChEBI" id="CHEBI:29105"/>
    </cofactor>
    <text evidence="13 14">Binds 1 zinc ion per subunit.</text>
</comment>
<evidence type="ECO:0000256" key="3">
    <source>
        <dbReference type="ARBA" id="ARBA00022692"/>
    </source>
</evidence>
<evidence type="ECO:0000256" key="11">
    <source>
        <dbReference type="ARBA" id="ARBA00044456"/>
    </source>
</evidence>
<evidence type="ECO:0000256" key="7">
    <source>
        <dbReference type="ARBA" id="ARBA00022833"/>
    </source>
</evidence>
<feature type="binding site" evidence="13">
    <location>
        <position position="294"/>
    </location>
    <ligand>
        <name>Zn(2+)</name>
        <dbReference type="ChEBI" id="CHEBI:29105"/>
        <note>catalytic</note>
    </ligand>
</feature>
<keyword evidence="10 14" id="KW-0472">Membrane</keyword>
<keyword evidence="2 14" id="KW-0645">Protease</keyword>
<feature type="binding site" evidence="13">
    <location>
        <position position="374"/>
    </location>
    <ligand>
        <name>Zn(2+)</name>
        <dbReference type="ChEBI" id="CHEBI:29105"/>
        <note>catalytic</note>
    </ligand>
</feature>
<dbReference type="EMBL" id="GL871387">
    <property type="protein sequence ID" value="EGC29828.1"/>
    <property type="molecule type" value="Genomic_DNA"/>
</dbReference>
<dbReference type="InterPro" id="IPR027057">
    <property type="entry name" value="CAXX_Prtase_1"/>
</dbReference>
<feature type="domain" description="CAAX prenyl protease 1 N-terminal" evidence="16">
    <location>
        <begin position="39"/>
        <end position="220"/>
    </location>
</feature>
<comment type="similarity">
    <text evidence="14">Belongs to the peptidase M48A family.</text>
</comment>
<keyword evidence="6 14" id="KW-0256">Endoplasmic reticulum</keyword>
<evidence type="ECO:0000256" key="2">
    <source>
        <dbReference type="ARBA" id="ARBA00022670"/>
    </source>
</evidence>
<protein>
    <recommendedName>
        <fullName evidence="14">CAAX prenyl protease</fullName>
        <ecNumber evidence="14">3.4.24.84</ecNumber>
    </recommendedName>
</protein>
<dbReference type="FunFam" id="3.30.2010.10:FF:000002">
    <property type="entry name" value="CAAX prenyl protease"/>
    <property type="match status" value="1"/>
</dbReference>
<evidence type="ECO:0000256" key="10">
    <source>
        <dbReference type="ARBA" id="ARBA00023136"/>
    </source>
</evidence>
<feature type="domain" description="Peptidase M48" evidence="15">
    <location>
        <begin position="226"/>
        <end position="428"/>
    </location>
</feature>
<feature type="active site" description="Proton donor" evidence="12">
    <location>
        <position position="378"/>
    </location>
</feature>
<dbReference type="OrthoDB" id="360839at2759"/>
<accession>F1A1V3</accession>
<comment type="catalytic activity">
    <reaction evidence="11 14">
        <text>Hydrolyzes the peptide bond -P2-(S-farnesyl or geranylgeranyl)C-P1'-P2'-P3'-COOH where P1' and P2' are amino acids with aliphatic side chains and P3' is any C-terminal residue.</text>
        <dbReference type="EC" id="3.4.24.84"/>
    </reaction>
</comment>
<feature type="transmembrane region" description="Helical" evidence="14">
    <location>
        <begin position="191"/>
        <end position="210"/>
    </location>
</feature>
<evidence type="ECO:0000256" key="8">
    <source>
        <dbReference type="ARBA" id="ARBA00022989"/>
    </source>
</evidence>
<dbReference type="PANTHER" id="PTHR10120">
    <property type="entry name" value="CAAX PRENYL PROTEASE 1"/>
    <property type="match status" value="1"/>
</dbReference>
<comment type="subcellular location">
    <subcellularLocation>
        <location evidence="1 14">Endoplasmic reticulum membrane</location>
        <topology evidence="1 14">Multi-pass membrane protein</topology>
    </subcellularLocation>
</comment>
<dbReference type="MEROPS" id="M48.A08"/>
<dbReference type="RefSeq" id="XP_003293649.1">
    <property type="nucleotide sequence ID" value="XM_003293601.1"/>
</dbReference>
<dbReference type="InParanoid" id="F1A1V3"/>
<dbReference type="Pfam" id="PF01435">
    <property type="entry name" value="Peptidase_M48"/>
    <property type="match status" value="1"/>
</dbReference>
<reference evidence="18" key="1">
    <citation type="journal article" date="2011" name="Genome Biol.">
        <title>Comparative genomics of the social amoebae Dictyostelium discoideum and Dictyostelium purpureum.</title>
        <authorList>
            <consortium name="US DOE Joint Genome Institute (JGI-PGF)"/>
            <person name="Sucgang R."/>
            <person name="Kuo A."/>
            <person name="Tian X."/>
            <person name="Salerno W."/>
            <person name="Parikh A."/>
            <person name="Feasley C.L."/>
            <person name="Dalin E."/>
            <person name="Tu H."/>
            <person name="Huang E."/>
            <person name="Barry K."/>
            <person name="Lindquist E."/>
            <person name="Shapiro H."/>
            <person name="Bruce D."/>
            <person name="Schmutz J."/>
            <person name="Salamov A."/>
            <person name="Fey P."/>
            <person name="Gaudet P."/>
            <person name="Anjard C."/>
            <person name="Babu M.M."/>
            <person name="Basu S."/>
            <person name="Bushmanova Y."/>
            <person name="van der Wel H."/>
            <person name="Katoh-Kurasawa M."/>
            <person name="Dinh C."/>
            <person name="Coutinho P.M."/>
            <person name="Saito T."/>
            <person name="Elias M."/>
            <person name="Schaap P."/>
            <person name="Kay R.R."/>
            <person name="Henrissat B."/>
            <person name="Eichinger L."/>
            <person name="Rivero F."/>
            <person name="Putnam N.H."/>
            <person name="West C.M."/>
            <person name="Loomis W.F."/>
            <person name="Chisholm R.L."/>
            <person name="Shaulsky G."/>
            <person name="Strassmann J.E."/>
            <person name="Queller D.C."/>
            <person name="Kuspa A."/>
            <person name="Grigoriev I.V."/>
        </authorList>
    </citation>
    <scope>NUCLEOTIDE SEQUENCE [LARGE SCALE GENOMIC DNA]</scope>
    <source>
        <strain evidence="18">QSDP1</strain>
    </source>
</reference>
<evidence type="ECO:0000256" key="14">
    <source>
        <dbReference type="RuleBase" id="RU366005"/>
    </source>
</evidence>
<dbReference type="AlphaFoldDB" id="F1A1V3"/>
<dbReference type="VEuPathDB" id="AmoebaDB:DICPUDRAFT_42327"/>
<dbReference type="STRING" id="5786.F1A1V3"/>
<evidence type="ECO:0000313" key="17">
    <source>
        <dbReference type="EMBL" id="EGC29828.1"/>
    </source>
</evidence>
<proteinExistence type="inferred from homology"/>
<evidence type="ECO:0000256" key="6">
    <source>
        <dbReference type="ARBA" id="ARBA00022824"/>
    </source>
</evidence>
<dbReference type="FunCoup" id="F1A1V3">
    <property type="interactions" value="682"/>
</dbReference>
<feature type="transmembrane region" description="Helical" evidence="14">
    <location>
        <begin position="115"/>
        <end position="132"/>
    </location>
</feature>
<dbReference type="Pfam" id="PF16491">
    <property type="entry name" value="Peptidase_M48_N"/>
    <property type="match status" value="1"/>
</dbReference>
<organism evidence="17 18">
    <name type="scientific">Dictyostelium purpureum</name>
    <name type="common">Slime mold</name>
    <dbReference type="NCBI Taxonomy" id="5786"/>
    <lineage>
        <taxon>Eukaryota</taxon>
        <taxon>Amoebozoa</taxon>
        <taxon>Evosea</taxon>
        <taxon>Eumycetozoa</taxon>
        <taxon>Dictyostelia</taxon>
        <taxon>Dictyosteliales</taxon>
        <taxon>Dictyosteliaceae</taxon>
        <taxon>Dictyostelium</taxon>
    </lineage>
</organism>
<evidence type="ECO:0000256" key="5">
    <source>
        <dbReference type="ARBA" id="ARBA00022801"/>
    </source>
</evidence>